<evidence type="ECO:0000313" key="3">
    <source>
        <dbReference type="Proteomes" id="UP001480595"/>
    </source>
</evidence>
<organism evidence="2 3">
    <name type="scientific">Apiospora phragmitis</name>
    <dbReference type="NCBI Taxonomy" id="2905665"/>
    <lineage>
        <taxon>Eukaryota</taxon>
        <taxon>Fungi</taxon>
        <taxon>Dikarya</taxon>
        <taxon>Ascomycota</taxon>
        <taxon>Pezizomycotina</taxon>
        <taxon>Sordariomycetes</taxon>
        <taxon>Xylariomycetidae</taxon>
        <taxon>Amphisphaeriales</taxon>
        <taxon>Apiosporaceae</taxon>
        <taxon>Apiospora</taxon>
    </lineage>
</organism>
<feature type="region of interest" description="Disordered" evidence="1">
    <location>
        <begin position="1"/>
        <end position="28"/>
    </location>
</feature>
<reference evidence="2 3" key="1">
    <citation type="submission" date="2023-01" db="EMBL/GenBank/DDBJ databases">
        <title>Analysis of 21 Apiospora genomes using comparative genomics revels a genus with tremendous synthesis potential of carbohydrate active enzymes and secondary metabolites.</title>
        <authorList>
            <person name="Sorensen T."/>
        </authorList>
    </citation>
    <scope>NUCLEOTIDE SEQUENCE [LARGE SCALE GENOMIC DNA]</scope>
    <source>
        <strain evidence="2 3">CBS 135458</strain>
    </source>
</reference>
<evidence type="ECO:0000256" key="1">
    <source>
        <dbReference type="SAM" id="MobiDB-lite"/>
    </source>
</evidence>
<name>A0ABR1VFP2_9PEZI</name>
<gene>
    <name evidence="2" type="ORF">PG994_006660</name>
</gene>
<dbReference type="EMBL" id="JAQQWL010000006">
    <property type="protein sequence ID" value="KAK8070044.1"/>
    <property type="molecule type" value="Genomic_DNA"/>
</dbReference>
<protein>
    <submittedName>
        <fullName evidence="2">Uncharacterized protein</fullName>
    </submittedName>
</protein>
<dbReference type="GeneID" id="92091132"/>
<keyword evidence="3" id="KW-1185">Reference proteome</keyword>
<accession>A0ABR1VFP2</accession>
<dbReference type="RefSeq" id="XP_066717338.1">
    <property type="nucleotide sequence ID" value="XM_066858069.1"/>
</dbReference>
<sequence length="105" mass="11997">MSLQATSNQEMPVSSDQQPTPEPGTEYDYKKKRFWVNTSKLDVLDDVEEEPEPGGGYRCPADDCGDKWSSTRRDLKMRIATSIVISRRDLGRKLIKETLKDEAYP</sequence>
<dbReference type="Proteomes" id="UP001480595">
    <property type="component" value="Unassembled WGS sequence"/>
</dbReference>
<evidence type="ECO:0000313" key="2">
    <source>
        <dbReference type="EMBL" id="KAK8070044.1"/>
    </source>
</evidence>
<proteinExistence type="predicted"/>
<comment type="caution">
    <text evidence="2">The sequence shown here is derived from an EMBL/GenBank/DDBJ whole genome shotgun (WGS) entry which is preliminary data.</text>
</comment>
<feature type="compositionally biased region" description="Polar residues" evidence="1">
    <location>
        <begin position="1"/>
        <end position="19"/>
    </location>
</feature>